<dbReference type="Proteomes" id="UP000276133">
    <property type="component" value="Unassembled WGS sequence"/>
</dbReference>
<gene>
    <name evidence="1" type="ORF">BpHYR1_048692</name>
</gene>
<evidence type="ECO:0000313" key="2">
    <source>
        <dbReference type="Proteomes" id="UP000276133"/>
    </source>
</evidence>
<protein>
    <submittedName>
        <fullName evidence="1">Uncharacterized protein</fullName>
    </submittedName>
</protein>
<proteinExistence type="predicted"/>
<sequence>MNSSKRAKIPIIPSYLNLSSYFIRRPIIIFQLVQGISGKYQLILEVLPAPPLKQIWKTLSGWINFPVKLRCQVIQPALVQPFFRVCKNFIIRVKTNNSRWIPGSPNSEWTNTKLYKRFNSLY</sequence>
<accession>A0A3M7S4M3</accession>
<reference evidence="1 2" key="1">
    <citation type="journal article" date="2018" name="Sci. Rep.">
        <title>Genomic signatures of local adaptation to the degree of environmental predictability in rotifers.</title>
        <authorList>
            <person name="Franch-Gras L."/>
            <person name="Hahn C."/>
            <person name="Garcia-Roger E.M."/>
            <person name="Carmona M.J."/>
            <person name="Serra M."/>
            <person name="Gomez A."/>
        </authorList>
    </citation>
    <scope>NUCLEOTIDE SEQUENCE [LARGE SCALE GENOMIC DNA]</scope>
    <source>
        <strain evidence="1">HYR1</strain>
    </source>
</reference>
<name>A0A3M7S4M3_BRAPC</name>
<dbReference type="EMBL" id="REGN01002046">
    <property type="protein sequence ID" value="RNA30774.1"/>
    <property type="molecule type" value="Genomic_DNA"/>
</dbReference>
<organism evidence="1 2">
    <name type="scientific">Brachionus plicatilis</name>
    <name type="common">Marine rotifer</name>
    <name type="synonym">Brachionus muelleri</name>
    <dbReference type="NCBI Taxonomy" id="10195"/>
    <lineage>
        <taxon>Eukaryota</taxon>
        <taxon>Metazoa</taxon>
        <taxon>Spiralia</taxon>
        <taxon>Gnathifera</taxon>
        <taxon>Rotifera</taxon>
        <taxon>Eurotatoria</taxon>
        <taxon>Monogononta</taxon>
        <taxon>Pseudotrocha</taxon>
        <taxon>Ploima</taxon>
        <taxon>Brachionidae</taxon>
        <taxon>Brachionus</taxon>
    </lineage>
</organism>
<dbReference type="AlphaFoldDB" id="A0A3M7S4M3"/>
<evidence type="ECO:0000313" key="1">
    <source>
        <dbReference type="EMBL" id="RNA30774.1"/>
    </source>
</evidence>
<keyword evidence="2" id="KW-1185">Reference proteome</keyword>
<comment type="caution">
    <text evidence="1">The sequence shown here is derived from an EMBL/GenBank/DDBJ whole genome shotgun (WGS) entry which is preliminary data.</text>
</comment>